<dbReference type="PROSITE" id="PS50893">
    <property type="entry name" value="ABC_TRANSPORTER_2"/>
    <property type="match status" value="1"/>
</dbReference>
<evidence type="ECO:0000256" key="3">
    <source>
        <dbReference type="ARBA" id="ARBA00022692"/>
    </source>
</evidence>
<keyword evidence="3 6" id="KW-0812">Transmembrane</keyword>
<feature type="transmembrane region" description="Helical" evidence="6">
    <location>
        <begin position="15"/>
        <end position="35"/>
    </location>
</feature>
<evidence type="ECO:0000313" key="10">
    <source>
        <dbReference type="Proteomes" id="UP000837857"/>
    </source>
</evidence>
<dbReference type="Gene3D" id="1.20.1560.10">
    <property type="entry name" value="ABC transporter type 1, transmembrane domain"/>
    <property type="match status" value="1"/>
</dbReference>
<dbReference type="PANTHER" id="PTHR11384">
    <property type="entry name" value="ATP-BINDING CASSETTE, SUB-FAMILY D MEMBER"/>
    <property type="match status" value="1"/>
</dbReference>
<evidence type="ECO:0008006" key="11">
    <source>
        <dbReference type="Google" id="ProtNLM"/>
    </source>
</evidence>
<dbReference type="EMBL" id="OW152839">
    <property type="protein sequence ID" value="CAH2061082.1"/>
    <property type="molecule type" value="Genomic_DNA"/>
</dbReference>
<dbReference type="InterPro" id="IPR027417">
    <property type="entry name" value="P-loop_NTPase"/>
</dbReference>
<reference evidence="9" key="1">
    <citation type="submission" date="2022-03" db="EMBL/GenBank/DDBJ databases">
        <authorList>
            <person name="Martin H S."/>
        </authorList>
    </citation>
    <scope>NUCLEOTIDE SEQUENCE</scope>
</reference>
<dbReference type="InterPro" id="IPR050835">
    <property type="entry name" value="ABC_transporter_sub-D"/>
</dbReference>
<dbReference type="Gene3D" id="3.40.50.300">
    <property type="entry name" value="P-loop containing nucleotide triphosphate hydrolases"/>
    <property type="match status" value="1"/>
</dbReference>
<gene>
    <name evidence="9" type="ORF">IPOD504_LOCUS11296</name>
</gene>
<name>A0ABN8ILI2_9NEOP</name>
<feature type="transmembrane region" description="Helical" evidence="6">
    <location>
        <begin position="137"/>
        <end position="159"/>
    </location>
</feature>
<dbReference type="PROSITE" id="PS51257">
    <property type="entry name" value="PROKAR_LIPOPROTEIN"/>
    <property type="match status" value="1"/>
</dbReference>
<dbReference type="PROSITE" id="PS50929">
    <property type="entry name" value="ABC_TM1F"/>
    <property type="match status" value="1"/>
</dbReference>
<evidence type="ECO:0000256" key="5">
    <source>
        <dbReference type="ARBA" id="ARBA00023136"/>
    </source>
</evidence>
<feature type="non-terminal residue" evidence="9">
    <location>
        <position position="869"/>
    </location>
</feature>
<evidence type="ECO:0000259" key="7">
    <source>
        <dbReference type="PROSITE" id="PS50893"/>
    </source>
</evidence>
<keyword evidence="2" id="KW-0813">Transport</keyword>
<feature type="domain" description="ABC transmembrane type-1" evidence="8">
    <location>
        <begin position="144"/>
        <end position="444"/>
    </location>
</feature>
<dbReference type="InterPro" id="IPR003439">
    <property type="entry name" value="ABC_transporter-like_ATP-bd"/>
</dbReference>
<proteinExistence type="inferred from homology"/>
<feature type="domain" description="ABC transporter" evidence="7">
    <location>
        <begin position="503"/>
        <end position="753"/>
    </location>
</feature>
<dbReference type="PROSITE" id="PS00211">
    <property type="entry name" value="ABC_TRANSPORTER_1"/>
    <property type="match status" value="1"/>
</dbReference>
<dbReference type="Pfam" id="PF06472">
    <property type="entry name" value="ABC_membrane_2"/>
    <property type="match status" value="1"/>
</dbReference>
<comment type="similarity">
    <text evidence="1">Belongs to the ABC transporter superfamily. ABCD family. Peroxisomal fatty acyl CoA transporter (TC 3.A.1.203) subfamily.</text>
</comment>
<accession>A0ABN8ILI2</accession>
<evidence type="ECO:0000256" key="6">
    <source>
        <dbReference type="SAM" id="Phobius"/>
    </source>
</evidence>
<evidence type="ECO:0000256" key="1">
    <source>
        <dbReference type="ARBA" id="ARBA00008575"/>
    </source>
</evidence>
<evidence type="ECO:0000259" key="8">
    <source>
        <dbReference type="PROSITE" id="PS50929"/>
    </source>
</evidence>
<dbReference type="Proteomes" id="UP000837857">
    <property type="component" value="Chromosome 27"/>
</dbReference>
<evidence type="ECO:0000256" key="2">
    <source>
        <dbReference type="ARBA" id="ARBA00022448"/>
    </source>
</evidence>
<feature type="transmembrane region" description="Helical" evidence="6">
    <location>
        <begin position="286"/>
        <end position="304"/>
    </location>
</feature>
<dbReference type="InterPro" id="IPR036640">
    <property type="entry name" value="ABC1_TM_sf"/>
</dbReference>
<keyword evidence="5 6" id="KW-0472">Membrane</keyword>
<keyword evidence="10" id="KW-1185">Reference proteome</keyword>
<keyword evidence="4 6" id="KW-1133">Transmembrane helix</keyword>
<evidence type="ECO:0000256" key="4">
    <source>
        <dbReference type="ARBA" id="ARBA00022989"/>
    </source>
</evidence>
<dbReference type="InterPro" id="IPR017871">
    <property type="entry name" value="ABC_transporter-like_CS"/>
</dbReference>
<feature type="transmembrane region" description="Helical" evidence="6">
    <location>
        <begin position="179"/>
        <end position="200"/>
    </location>
</feature>
<dbReference type="SUPFAM" id="SSF90123">
    <property type="entry name" value="ABC transporter transmembrane region"/>
    <property type="match status" value="1"/>
</dbReference>
<dbReference type="InterPro" id="IPR011527">
    <property type="entry name" value="ABC1_TM_dom"/>
</dbReference>
<sequence>MPAILTKIREQAFRVQPTIAVGVGVGVALAACAVYGTREKKQPPACHNNNNYKVAKNGTLHSLQNGGTEEKTCGGRCGAEQCALCRGDADTDNKQNIGEVEETPAPEEHVPGLNLEFLRQLISLAKIMVPSVRSQEVALLTAHTLCLFSRTFLSIYVASLEGSIVRHIVQKDLRSFTSLLFQWFGIAVPATFINSMIRYLESRLALAFRTRLVNHAYDLYFKNQTYYRVANLDARIENADHRLTEDVSVFTQSVAHLYSSLTKPCFDLLLIVLTLASYSSKMKGNIFLGPGIATVVICLTGQLLRLLSPRFGALAGEEARMKANLRHAHSRLITHAEEVAFYGGHQVELGQLQSAYKQLVVQMTTVFNKKLWYVMLEQFCMKYVWSGTGMVMLALPILTGRRGDESTDEGVSARTEYMTTSRNLLNSAADAIERLMSSYKEVVTLAGYATRVSDMLMVFGEVARGRCVRAVHAAPAPNGFQVTFRERQPVPQGKITYTSDLSIRLRNVPIVTPTCDVVASGVTLDLAPGTHLLIVGPNGCGKSSLFRIISGLWPVFGGELAVPRPCACAHCAGEPAAPPHCSTRPVMFYIPQRPYMSMGSLIDQVTYPSRAARGDVAAEARAAHILRVVRLDACAARLGGLRATADWRATLSGGEKQRLAMARMFYHRCVSMRPSRSTPLSLPPPLNSLAAARHGAHVLPPMRATLHLSPAAPFSPITVPTAPIILPSDIEKQRRAGRQYYNRLAMARMFYHRCVANRPFPIHSFLTSPHRSTLSQTLRSREAASRYSAYDLPPVRLNTTPTSLDAPSAAVAALSHYEKQRLAMATYSTTSASQITTPPPAPLPASDWPHNLDTIVCIRMIVYPSSPLQ</sequence>
<protein>
    <recommendedName>
        <fullName evidence="11">ATP-binding cassette sub-family D member 2</fullName>
    </recommendedName>
</protein>
<dbReference type="PANTHER" id="PTHR11384:SF67">
    <property type="entry name" value="ATP-BINDING CASSETTE SUB-FAMILY D MEMBER 1"/>
    <property type="match status" value="1"/>
</dbReference>
<dbReference type="Pfam" id="PF00005">
    <property type="entry name" value="ABC_tran"/>
    <property type="match status" value="1"/>
</dbReference>
<dbReference type="SUPFAM" id="SSF52540">
    <property type="entry name" value="P-loop containing nucleoside triphosphate hydrolases"/>
    <property type="match status" value="1"/>
</dbReference>
<organism evidence="9 10">
    <name type="scientific">Iphiclides podalirius</name>
    <name type="common">scarce swallowtail</name>
    <dbReference type="NCBI Taxonomy" id="110791"/>
    <lineage>
        <taxon>Eukaryota</taxon>
        <taxon>Metazoa</taxon>
        <taxon>Ecdysozoa</taxon>
        <taxon>Arthropoda</taxon>
        <taxon>Hexapoda</taxon>
        <taxon>Insecta</taxon>
        <taxon>Pterygota</taxon>
        <taxon>Neoptera</taxon>
        <taxon>Endopterygota</taxon>
        <taxon>Lepidoptera</taxon>
        <taxon>Glossata</taxon>
        <taxon>Ditrysia</taxon>
        <taxon>Papilionoidea</taxon>
        <taxon>Papilionidae</taxon>
        <taxon>Papilioninae</taxon>
        <taxon>Iphiclides</taxon>
    </lineage>
</organism>
<evidence type="ECO:0000313" key="9">
    <source>
        <dbReference type="EMBL" id="CAH2061082.1"/>
    </source>
</evidence>